<name>A0A645DC98_9ZZZZ</name>
<dbReference type="SUPFAM" id="SSF53756">
    <property type="entry name" value="UDP-Glycosyltransferase/glycogen phosphorylase"/>
    <property type="match status" value="1"/>
</dbReference>
<comment type="caution">
    <text evidence="2">The sequence shown here is derived from an EMBL/GenBank/DDBJ whole genome shotgun (WGS) entry which is preliminary data.</text>
</comment>
<dbReference type="PANTHER" id="PTHR45947:SF15">
    <property type="entry name" value="TEICHURONIC ACID BIOSYNTHESIS GLYCOSYLTRANSFERASE TUAC-RELATED"/>
    <property type="match status" value="1"/>
</dbReference>
<dbReference type="InterPro" id="IPR001296">
    <property type="entry name" value="Glyco_trans_1"/>
</dbReference>
<dbReference type="GO" id="GO:0016757">
    <property type="term" value="F:glycosyltransferase activity"/>
    <property type="evidence" value="ECO:0007669"/>
    <property type="project" value="UniProtKB-KW"/>
</dbReference>
<proteinExistence type="predicted"/>
<keyword evidence="2" id="KW-0328">Glycosyltransferase</keyword>
<dbReference type="InterPro" id="IPR050194">
    <property type="entry name" value="Glycosyltransferase_grp1"/>
</dbReference>
<keyword evidence="2" id="KW-0808">Transferase</keyword>
<reference evidence="2" key="1">
    <citation type="submission" date="2019-08" db="EMBL/GenBank/DDBJ databases">
        <authorList>
            <person name="Kucharzyk K."/>
            <person name="Murdoch R.W."/>
            <person name="Higgins S."/>
            <person name="Loffler F."/>
        </authorList>
    </citation>
    <scope>NUCLEOTIDE SEQUENCE</scope>
</reference>
<dbReference type="Pfam" id="PF00534">
    <property type="entry name" value="Glycos_transf_1"/>
    <property type="match status" value="1"/>
</dbReference>
<feature type="domain" description="Glycosyl transferase family 1" evidence="1">
    <location>
        <begin position="2"/>
        <end position="126"/>
    </location>
</feature>
<dbReference type="AlphaFoldDB" id="A0A645DC98"/>
<evidence type="ECO:0000313" key="2">
    <source>
        <dbReference type="EMBL" id="MPM86815.1"/>
    </source>
</evidence>
<dbReference type="PANTHER" id="PTHR45947">
    <property type="entry name" value="SULFOQUINOVOSYL TRANSFERASE SQD2"/>
    <property type="match status" value="1"/>
</dbReference>
<dbReference type="EMBL" id="VSSQ01034766">
    <property type="protein sequence ID" value="MPM86815.1"/>
    <property type="molecule type" value="Genomic_DNA"/>
</dbReference>
<dbReference type="Gene3D" id="3.40.50.2000">
    <property type="entry name" value="Glycogen Phosphorylase B"/>
    <property type="match status" value="1"/>
</dbReference>
<dbReference type="EC" id="2.4.1.-" evidence="2"/>
<gene>
    <name evidence="2" type="primary">gtf1_47</name>
    <name evidence="2" type="ORF">SDC9_133907</name>
</gene>
<protein>
    <submittedName>
        <fullName evidence="2">Glycosyltransferase Gtf1</fullName>
        <ecNumber evidence="2">2.4.1.-</ecNumber>
    </submittedName>
</protein>
<organism evidence="2">
    <name type="scientific">bioreactor metagenome</name>
    <dbReference type="NCBI Taxonomy" id="1076179"/>
    <lineage>
        <taxon>unclassified sequences</taxon>
        <taxon>metagenomes</taxon>
        <taxon>ecological metagenomes</taxon>
    </lineage>
</organism>
<sequence>MLEAFSRFLRNRPDSMFVYVGDGEDREKLESFICGKQLAGKVLLTGRQSAAETALYLNAADLFVMGSELEGWSTTLVEACACGIPSVVTAFSSSEDMIQDGVNGYVVRDRDPERFAEMMAAALLINREQCTLHNRRYAALAVAQLRQHLLQAISI</sequence>
<accession>A0A645DC98</accession>
<evidence type="ECO:0000259" key="1">
    <source>
        <dbReference type="Pfam" id="PF00534"/>
    </source>
</evidence>